<dbReference type="eggNOG" id="COG0673">
    <property type="taxonomic scope" value="Bacteria"/>
</dbReference>
<dbReference type="InterPro" id="IPR036291">
    <property type="entry name" value="NAD(P)-bd_dom_sf"/>
</dbReference>
<dbReference type="SUPFAM" id="SSF55347">
    <property type="entry name" value="Glyceraldehyde-3-phosphate dehydrogenase-like, C-terminal domain"/>
    <property type="match status" value="1"/>
</dbReference>
<dbReference type="Pfam" id="PF01408">
    <property type="entry name" value="GFO_IDH_MocA"/>
    <property type="match status" value="1"/>
</dbReference>
<dbReference type="AlphaFoldDB" id="A0A081L8X3"/>
<evidence type="ECO:0000313" key="3">
    <source>
        <dbReference type="EMBL" id="KEP25699.1"/>
    </source>
</evidence>
<dbReference type="Gene3D" id="3.40.50.720">
    <property type="entry name" value="NAD(P)-binding Rossmann-like Domain"/>
    <property type="match status" value="1"/>
</dbReference>
<dbReference type="Gene3D" id="3.30.360.10">
    <property type="entry name" value="Dihydrodipicolinate Reductase, domain 2"/>
    <property type="match status" value="1"/>
</dbReference>
<feature type="domain" description="Gfo/Idh/MocA-like oxidoreductase N-terminal" evidence="1">
    <location>
        <begin position="1"/>
        <end position="117"/>
    </location>
</feature>
<evidence type="ECO:0000259" key="2">
    <source>
        <dbReference type="Pfam" id="PF22725"/>
    </source>
</evidence>
<feature type="domain" description="GFO/IDH/MocA-like oxidoreductase" evidence="2">
    <location>
        <begin position="137"/>
        <end position="246"/>
    </location>
</feature>
<dbReference type="RefSeq" id="WP_034323404.1">
    <property type="nucleotide sequence ID" value="NZ_JOTP01000018.1"/>
</dbReference>
<comment type="caution">
    <text evidence="3">The sequence shown here is derived from an EMBL/GenBank/DDBJ whole genome shotgun (WGS) entry which is preliminary data.</text>
</comment>
<dbReference type="SUPFAM" id="SSF51735">
    <property type="entry name" value="NAD(P)-binding Rossmann-fold domains"/>
    <property type="match status" value="1"/>
</dbReference>
<accession>A0A081L8X3</accession>
<keyword evidence="4" id="KW-1185">Reference proteome</keyword>
<sequence>MNIATIGTGVIVESFLQAIEQLEGASCHAVYSRKEATAKKLADQFDVQTTYTDLTAMLEDPDIEAVYIASPNRLHSEHATAALKNGKHVICEKPFTSNVKELEALIALAKEKQLLLFEAITTVHMPNYHLIKKHLHQLGRIKLVQCNYSQYSSKYNQLLAGETPNVFNPEFSGGALMDINIYNVHFIMNLFGSPEQVRYQANRHPNGIDTSGVLTFTYNDFIATSVGSKDTSSMNFALIQGEKGFIHVKNGANGCEEVLLHVDNRVISLNAQTNPNRLFYEAEAFQHIIETEDHEQCYGWLEESLSVMKVLEAARKDAGIVFPADPF</sequence>
<evidence type="ECO:0000313" key="4">
    <source>
        <dbReference type="Proteomes" id="UP000028091"/>
    </source>
</evidence>
<dbReference type="EMBL" id="JOTP01000018">
    <property type="protein sequence ID" value="KEP25699.1"/>
    <property type="molecule type" value="Genomic_DNA"/>
</dbReference>
<name>A0A081L8X3_9BACI</name>
<dbReference type="GO" id="GO:0000166">
    <property type="term" value="F:nucleotide binding"/>
    <property type="evidence" value="ECO:0007669"/>
    <property type="project" value="InterPro"/>
</dbReference>
<proteinExistence type="predicted"/>
<reference evidence="3 4" key="1">
    <citation type="submission" date="2012-09" db="EMBL/GenBank/DDBJ databases">
        <title>Genome Sequence of Bacillus sp. DW5-4.</title>
        <authorList>
            <person name="Lai Q."/>
            <person name="Liu Y."/>
            <person name="Shao Z."/>
        </authorList>
    </citation>
    <scope>NUCLEOTIDE SEQUENCE [LARGE SCALE GENOMIC DNA]</scope>
    <source>
        <strain evidence="3 4">DW5-4</strain>
    </source>
</reference>
<dbReference type="InterPro" id="IPR055170">
    <property type="entry name" value="GFO_IDH_MocA-like_dom"/>
</dbReference>
<dbReference type="PANTHER" id="PTHR43054">
    <property type="match status" value="1"/>
</dbReference>
<dbReference type="Pfam" id="PF22725">
    <property type="entry name" value="GFO_IDH_MocA_C3"/>
    <property type="match status" value="1"/>
</dbReference>
<gene>
    <name evidence="3" type="ORF">BA70_06350</name>
</gene>
<protein>
    <submittedName>
        <fullName evidence="3">Oxidoreductase</fullName>
    </submittedName>
</protein>
<dbReference type="Proteomes" id="UP000028091">
    <property type="component" value="Unassembled WGS sequence"/>
</dbReference>
<evidence type="ECO:0000259" key="1">
    <source>
        <dbReference type="Pfam" id="PF01408"/>
    </source>
</evidence>
<dbReference type="PANTHER" id="PTHR43054:SF1">
    <property type="entry name" value="SCYLLO-INOSITOL 2-DEHYDROGENASE (NADP(+)) IOLU"/>
    <property type="match status" value="1"/>
</dbReference>
<dbReference type="InterPro" id="IPR000683">
    <property type="entry name" value="Gfo/Idh/MocA-like_OxRdtase_N"/>
</dbReference>
<dbReference type="OrthoDB" id="9815825at2"/>
<organism evidence="3 4">
    <name type="scientific">Bacillus zhangzhouensis</name>
    <dbReference type="NCBI Taxonomy" id="1178540"/>
    <lineage>
        <taxon>Bacteria</taxon>
        <taxon>Bacillati</taxon>
        <taxon>Bacillota</taxon>
        <taxon>Bacilli</taxon>
        <taxon>Bacillales</taxon>
        <taxon>Bacillaceae</taxon>
        <taxon>Bacillus</taxon>
    </lineage>
</organism>